<name>A0A1M7YI32_9BACT</name>
<dbReference type="RefSeq" id="WP_073615836.1">
    <property type="nucleotide sequence ID" value="NZ_FRFE01000032.1"/>
</dbReference>
<protein>
    <submittedName>
        <fullName evidence="1">Uncharacterized protein</fullName>
    </submittedName>
</protein>
<sequence>MTVQHSFSKIEKELLPAFRQQIGSAESTEDVKKFFVHTIQDLVNKASEGEVKPRYEDIRLNHLMESDVEPRFVLHDNLVSNPQFASIWGESDLPHIVGRFATSACNRYKHLEKNPEKTEAKIRM</sequence>
<reference evidence="1 2" key="1">
    <citation type="submission" date="2016-12" db="EMBL/GenBank/DDBJ databases">
        <authorList>
            <person name="Song W.-J."/>
            <person name="Kurnit D.M."/>
        </authorList>
    </citation>
    <scope>NUCLEOTIDE SEQUENCE [LARGE SCALE GENOMIC DNA]</scope>
    <source>
        <strain evidence="1 2">DSM 18488</strain>
    </source>
</reference>
<keyword evidence="2" id="KW-1185">Reference proteome</keyword>
<evidence type="ECO:0000313" key="1">
    <source>
        <dbReference type="EMBL" id="SHO52219.1"/>
    </source>
</evidence>
<dbReference type="OrthoDB" id="5431839at2"/>
<gene>
    <name evidence="1" type="ORF">SAMN02745220_04429</name>
</gene>
<dbReference type="EMBL" id="FRFE01000032">
    <property type="protein sequence ID" value="SHO52219.1"/>
    <property type="molecule type" value="Genomic_DNA"/>
</dbReference>
<proteinExistence type="predicted"/>
<accession>A0A1M7YI32</accession>
<organism evidence="1 2">
    <name type="scientific">Desulfopila aestuarii DSM 18488</name>
    <dbReference type="NCBI Taxonomy" id="1121416"/>
    <lineage>
        <taxon>Bacteria</taxon>
        <taxon>Pseudomonadati</taxon>
        <taxon>Thermodesulfobacteriota</taxon>
        <taxon>Desulfobulbia</taxon>
        <taxon>Desulfobulbales</taxon>
        <taxon>Desulfocapsaceae</taxon>
        <taxon>Desulfopila</taxon>
    </lineage>
</organism>
<dbReference type="AlphaFoldDB" id="A0A1M7YI32"/>
<dbReference type="Proteomes" id="UP000184603">
    <property type="component" value="Unassembled WGS sequence"/>
</dbReference>
<evidence type="ECO:0000313" key="2">
    <source>
        <dbReference type="Proteomes" id="UP000184603"/>
    </source>
</evidence>